<keyword evidence="2" id="KW-1185">Reference proteome</keyword>
<organism evidence="1 2">
    <name type="scientific">Dokdonella immobilis</name>
    <dbReference type="NCBI Taxonomy" id="578942"/>
    <lineage>
        <taxon>Bacteria</taxon>
        <taxon>Pseudomonadati</taxon>
        <taxon>Pseudomonadota</taxon>
        <taxon>Gammaproteobacteria</taxon>
        <taxon>Lysobacterales</taxon>
        <taxon>Rhodanobacteraceae</taxon>
        <taxon>Dokdonella</taxon>
    </lineage>
</organism>
<dbReference type="Proteomes" id="UP000198575">
    <property type="component" value="Unassembled WGS sequence"/>
</dbReference>
<dbReference type="EMBL" id="FOVF01000010">
    <property type="protein sequence ID" value="SFN25416.1"/>
    <property type="molecule type" value="Genomic_DNA"/>
</dbReference>
<name>A0A1I4XIJ4_9GAMM</name>
<accession>A0A1I4XIJ4</accession>
<gene>
    <name evidence="1" type="ORF">SAMN05216289_11028</name>
</gene>
<proteinExistence type="predicted"/>
<dbReference type="AlphaFoldDB" id="A0A1I4XIJ4"/>
<evidence type="ECO:0000313" key="1">
    <source>
        <dbReference type="EMBL" id="SFN25416.1"/>
    </source>
</evidence>
<protein>
    <submittedName>
        <fullName evidence="1">Uncharacterized protein</fullName>
    </submittedName>
</protein>
<sequence>MVVVGHHTREPLNKWYNRHDASLRADRGAPAKTDWLSFESAQQRAARRQASPNRLINTEEVAFRSLAKCTTRLVKATSLHFATQHIWQTS</sequence>
<reference evidence="1 2" key="1">
    <citation type="submission" date="2016-10" db="EMBL/GenBank/DDBJ databases">
        <authorList>
            <person name="de Groot N.N."/>
        </authorList>
    </citation>
    <scope>NUCLEOTIDE SEQUENCE [LARGE SCALE GENOMIC DNA]</scope>
    <source>
        <strain evidence="1 2">CGMCC 1.7659</strain>
    </source>
</reference>
<evidence type="ECO:0000313" key="2">
    <source>
        <dbReference type="Proteomes" id="UP000198575"/>
    </source>
</evidence>